<evidence type="ECO:0000256" key="9">
    <source>
        <dbReference type="ARBA" id="ARBA00030003"/>
    </source>
</evidence>
<dbReference type="CDD" id="cd00186">
    <property type="entry name" value="TOP1Ac"/>
    <property type="match status" value="1"/>
</dbReference>
<gene>
    <name evidence="17" type="ORF">IAA52_02835</name>
</gene>
<evidence type="ECO:0000256" key="3">
    <source>
        <dbReference type="ARBA" id="ARBA00012891"/>
    </source>
</evidence>
<dbReference type="GO" id="GO:0003677">
    <property type="term" value="F:DNA binding"/>
    <property type="evidence" value="ECO:0007669"/>
    <property type="project" value="UniProtKB-KW"/>
</dbReference>
<evidence type="ECO:0000313" key="18">
    <source>
        <dbReference type="Proteomes" id="UP000824260"/>
    </source>
</evidence>
<dbReference type="InterPro" id="IPR013824">
    <property type="entry name" value="Topo_IA_cen_sub1"/>
</dbReference>
<dbReference type="PANTHER" id="PTHR11390">
    <property type="entry name" value="PROKARYOTIC DNA TOPOISOMERASE"/>
    <property type="match status" value="1"/>
</dbReference>
<dbReference type="GO" id="GO:0046872">
    <property type="term" value="F:metal ion binding"/>
    <property type="evidence" value="ECO:0007669"/>
    <property type="project" value="UniProtKB-KW"/>
</dbReference>
<dbReference type="InterPro" id="IPR013825">
    <property type="entry name" value="Topo_IA_cen_sub2"/>
</dbReference>
<dbReference type="InterPro" id="IPR013497">
    <property type="entry name" value="Topo_IA_cen"/>
</dbReference>
<feature type="domain" description="Topo IA-type catalytic" evidence="16">
    <location>
        <begin position="152"/>
        <end position="597"/>
    </location>
</feature>
<dbReference type="NCBIfam" id="TIGR01056">
    <property type="entry name" value="topB"/>
    <property type="match status" value="1"/>
</dbReference>
<dbReference type="AlphaFoldDB" id="A0A9D0ZMG6"/>
<dbReference type="Gene3D" id="1.10.290.10">
    <property type="entry name" value="Topoisomerase I, domain 4"/>
    <property type="match status" value="1"/>
</dbReference>
<protein>
    <recommendedName>
        <fullName evidence="3">DNA topoisomerase</fullName>
        <ecNumber evidence="3">5.6.2.1</ecNumber>
    </recommendedName>
    <alternativeName>
        <fullName evidence="12">Omega-protein</fullName>
    </alternativeName>
    <alternativeName>
        <fullName evidence="11">Relaxing enzyme</fullName>
    </alternativeName>
    <alternativeName>
        <fullName evidence="9">Swivelase</fullName>
    </alternativeName>
    <alternativeName>
        <fullName evidence="10">Untwisting enzyme</fullName>
    </alternativeName>
</protein>
<dbReference type="InterPro" id="IPR034144">
    <property type="entry name" value="TOPRIM_TopoIII"/>
</dbReference>
<keyword evidence="8" id="KW-0413">Isomerase</keyword>
<feature type="compositionally biased region" description="Basic and acidic residues" evidence="14">
    <location>
        <begin position="434"/>
        <end position="450"/>
    </location>
</feature>
<comment type="catalytic activity">
    <reaction evidence="1">
        <text>ATP-independent breakage of single-stranded DNA, followed by passage and rejoining.</text>
        <dbReference type="EC" id="5.6.2.1"/>
    </reaction>
</comment>
<dbReference type="EMBL" id="DVFZ01000032">
    <property type="protein sequence ID" value="HIQ82019.1"/>
    <property type="molecule type" value="Genomic_DNA"/>
</dbReference>
<feature type="coiled-coil region" evidence="13">
    <location>
        <begin position="236"/>
        <end position="263"/>
    </location>
</feature>
<dbReference type="InterPro" id="IPR006171">
    <property type="entry name" value="TOPRIM_dom"/>
</dbReference>
<dbReference type="EC" id="5.6.2.1" evidence="3"/>
<reference evidence="17" key="2">
    <citation type="journal article" date="2021" name="PeerJ">
        <title>Extensive microbial diversity within the chicken gut microbiome revealed by metagenomics and culture.</title>
        <authorList>
            <person name="Gilroy R."/>
            <person name="Ravi A."/>
            <person name="Getino M."/>
            <person name="Pursley I."/>
            <person name="Horton D.L."/>
            <person name="Alikhan N.F."/>
            <person name="Baker D."/>
            <person name="Gharbi K."/>
            <person name="Hall N."/>
            <person name="Watson M."/>
            <person name="Adriaenssens E.M."/>
            <person name="Foster-Nyarko E."/>
            <person name="Jarju S."/>
            <person name="Secka A."/>
            <person name="Antonio M."/>
            <person name="Oren A."/>
            <person name="Chaudhuri R.R."/>
            <person name="La Ragione R."/>
            <person name="Hildebrand F."/>
            <person name="Pallen M.J."/>
        </authorList>
    </citation>
    <scope>NUCLEOTIDE SEQUENCE</scope>
    <source>
        <strain evidence="17">ChiSjej6B24-2974</strain>
    </source>
</reference>
<evidence type="ECO:0000256" key="7">
    <source>
        <dbReference type="ARBA" id="ARBA00023125"/>
    </source>
</evidence>
<dbReference type="SMART" id="SM00437">
    <property type="entry name" value="TOP1Ac"/>
    <property type="match status" value="1"/>
</dbReference>
<dbReference type="SUPFAM" id="SSF56712">
    <property type="entry name" value="Prokaryotic type I DNA topoisomerase"/>
    <property type="match status" value="1"/>
</dbReference>
<dbReference type="PROSITE" id="PS50880">
    <property type="entry name" value="TOPRIM"/>
    <property type="match status" value="1"/>
</dbReference>
<evidence type="ECO:0000256" key="11">
    <source>
        <dbReference type="ARBA" id="ARBA00032235"/>
    </source>
</evidence>
<dbReference type="PROSITE" id="PS52039">
    <property type="entry name" value="TOPO_IA_2"/>
    <property type="match status" value="1"/>
</dbReference>
<keyword evidence="13" id="KW-0175">Coiled coil</keyword>
<dbReference type="InterPro" id="IPR023406">
    <property type="entry name" value="Topo_IA_AS"/>
</dbReference>
<dbReference type="InterPro" id="IPR023405">
    <property type="entry name" value="Topo_IA_core_domain"/>
</dbReference>
<dbReference type="PANTHER" id="PTHR11390:SF21">
    <property type="entry name" value="DNA TOPOISOMERASE 3-ALPHA"/>
    <property type="match status" value="1"/>
</dbReference>
<evidence type="ECO:0000256" key="8">
    <source>
        <dbReference type="ARBA" id="ARBA00023235"/>
    </source>
</evidence>
<dbReference type="InterPro" id="IPR013826">
    <property type="entry name" value="Topo_IA_cen_sub3"/>
</dbReference>
<dbReference type="CDD" id="cd03362">
    <property type="entry name" value="TOPRIM_TopoIA_TopoIII"/>
    <property type="match status" value="1"/>
</dbReference>
<keyword evidence="5" id="KW-0460">Magnesium</keyword>
<evidence type="ECO:0000256" key="4">
    <source>
        <dbReference type="ARBA" id="ARBA00022723"/>
    </source>
</evidence>
<dbReference type="GO" id="GO:0006310">
    <property type="term" value="P:DNA recombination"/>
    <property type="evidence" value="ECO:0007669"/>
    <property type="project" value="TreeGrafter"/>
</dbReference>
<dbReference type="InterPro" id="IPR005738">
    <property type="entry name" value="TopoIII"/>
</dbReference>
<organism evidence="17 18">
    <name type="scientific">Candidatus Pullichristensenella stercorigallinarum</name>
    <dbReference type="NCBI Taxonomy" id="2840909"/>
    <lineage>
        <taxon>Bacteria</taxon>
        <taxon>Bacillati</taxon>
        <taxon>Bacillota</taxon>
        <taxon>Clostridia</taxon>
        <taxon>Candidatus Pullichristensenella</taxon>
    </lineage>
</organism>
<dbReference type="SMART" id="SM00493">
    <property type="entry name" value="TOPRIM"/>
    <property type="match status" value="1"/>
</dbReference>
<feature type="region of interest" description="Disordered" evidence="14">
    <location>
        <begin position="431"/>
        <end position="450"/>
    </location>
</feature>
<evidence type="ECO:0000256" key="6">
    <source>
        <dbReference type="ARBA" id="ARBA00023029"/>
    </source>
</evidence>
<dbReference type="GO" id="GO:0003917">
    <property type="term" value="F:DNA topoisomerase type I (single strand cut, ATP-independent) activity"/>
    <property type="evidence" value="ECO:0007669"/>
    <property type="project" value="UniProtKB-EC"/>
</dbReference>
<dbReference type="InterPro" id="IPR003602">
    <property type="entry name" value="Topo_IA_DNA-bd_dom"/>
</dbReference>
<dbReference type="PROSITE" id="PS00396">
    <property type="entry name" value="TOPO_IA_1"/>
    <property type="match status" value="1"/>
</dbReference>
<evidence type="ECO:0000256" key="12">
    <source>
        <dbReference type="ARBA" id="ARBA00032877"/>
    </source>
</evidence>
<evidence type="ECO:0000256" key="13">
    <source>
        <dbReference type="SAM" id="Coils"/>
    </source>
</evidence>
<name>A0A9D0ZMG6_9FIRM</name>
<evidence type="ECO:0000259" key="16">
    <source>
        <dbReference type="PROSITE" id="PS52039"/>
    </source>
</evidence>
<dbReference type="Gene3D" id="3.40.50.140">
    <property type="match status" value="1"/>
</dbReference>
<proteinExistence type="inferred from homology"/>
<keyword evidence="7" id="KW-0238">DNA-binding</keyword>
<evidence type="ECO:0000256" key="10">
    <source>
        <dbReference type="ARBA" id="ARBA00031985"/>
    </source>
</evidence>
<feature type="region of interest" description="Disordered" evidence="14">
    <location>
        <begin position="594"/>
        <end position="636"/>
    </location>
</feature>
<dbReference type="PRINTS" id="PR00417">
    <property type="entry name" value="PRTPISMRASEI"/>
</dbReference>
<dbReference type="GO" id="GO:0006281">
    <property type="term" value="P:DNA repair"/>
    <property type="evidence" value="ECO:0007669"/>
    <property type="project" value="TreeGrafter"/>
</dbReference>
<feature type="compositionally biased region" description="Polar residues" evidence="14">
    <location>
        <begin position="619"/>
        <end position="636"/>
    </location>
</feature>
<comment type="similarity">
    <text evidence="2">Belongs to the type IA topoisomerase family.</text>
</comment>
<dbReference type="GO" id="GO:0006265">
    <property type="term" value="P:DNA topological change"/>
    <property type="evidence" value="ECO:0007669"/>
    <property type="project" value="InterPro"/>
</dbReference>
<feature type="domain" description="Toprim" evidence="15">
    <location>
        <begin position="2"/>
        <end position="135"/>
    </location>
</feature>
<dbReference type="GO" id="GO:0043597">
    <property type="term" value="C:cytoplasmic replication fork"/>
    <property type="evidence" value="ECO:0007669"/>
    <property type="project" value="TreeGrafter"/>
</dbReference>
<dbReference type="Proteomes" id="UP000824260">
    <property type="component" value="Unassembled WGS sequence"/>
</dbReference>
<dbReference type="NCBIfam" id="NF005829">
    <property type="entry name" value="PRK07726.1"/>
    <property type="match status" value="1"/>
</dbReference>
<accession>A0A9D0ZMG6</accession>
<evidence type="ECO:0000256" key="14">
    <source>
        <dbReference type="SAM" id="MobiDB-lite"/>
    </source>
</evidence>
<dbReference type="InterPro" id="IPR000380">
    <property type="entry name" value="Topo_IA"/>
</dbReference>
<dbReference type="Pfam" id="PF01751">
    <property type="entry name" value="Toprim"/>
    <property type="match status" value="1"/>
</dbReference>
<evidence type="ECO:0000256" key="1">
    <source>
        <dbReference type="ARBA" id="ARBA00000213"/>
    </source>
</evidence>
<evidence type="ECO:0000256" key="2">
    <source>
        <dbReference type="ARBA" id="ARBA00009446"/>
    </source>
</evidence>
<evidence type="ECO:0000313" key="17">
    <source>
        <dbReference type="EMBL" id="HIQ82019.1"/>
    </source>
</evidence>
<comment type="caution">
    <text evidence="17">The sequence shown here is derived from an EMBL/GenBank/DDBJ whole genome shotgun (WGS) entry which is preliminary data.</text>
</comment>
<reference evidence="17" key="1">
    <citation type="submission" date="2020-10" db="EMBL/GenBank/DDBJ databases">
        <authorList>
            <person name="Gilroy R."/>
        </authorList>
    </citation>
    <scope>NUCLEOTIDE SEQUENCE</scope>
    <source>
        <strain evidence="17">ChiSjej6B24-2974</strain>
    </source>
</reference>
<dbReference type="Gene3D" id="2.70.20.10">
    <property type="entry name" value="Topoisomerase I, domain 3"/>
    <property type="match status" value="1"/>
</dbReference>
<dbReference type="Pfam" id="PF01131">
    <property type="entry name" value="Topoisom_bac"/>
    <property type="match status" value="1"/>
</dbReference>
<evidence type="ECO:0000259" key="15">
    <source>
        <dbReference type="PROSITE" id="PS50880"/>
    </source>
</evidence>
<dbReference type="InterPro" id="IPR003601">
    <property type="entry name" value="Topo_IA_2"/>
</dbReference>
<sequence>MNTVIVAEKPSVGRDIARVLGANRPGDGCLSGNNYIVTWALGHLVSLMEPDELDERYRRWRMADLPILPADIPLKVLPATRSQFAIVKKLMNDRDTGEIVCATDAAREGELIFRYIYRMAGCKKPVKRLWISSMTDAAIRKGFAELRPAADYDALYESARCRSLADWLVGMNASRAFTLRYGALLPLGRVQTPTLALLVKRDREIAEFVPRDYWEVRANFGDFEGLYYDPETRESRAATKEQAEKIKREAQGKEGEAVESRRELKRVPPPRLYDLTTLQRDANRRFGFSADKTLKLAQALYERHKAITYPRTDSRCLPPDMREKALKALYNLPPKYRPLLQPPFDRDMNAKRFYDASKVSDHHAIIPTERRPGAMTADEEKLYDLIARSLIAAHYPDYTYESTRLRVLVSGHEFRAGGSVPKDLGWRQVISPAGEKEKETPLPDVREGEKRVAQKVSARKKQTKPPEKLTDATLLSLMEHAGQELEDEELRERMKASGLGTPATRAATIERLIQVGLAERSGKSIVSTEKGRKLISVAPDAITSAATTGKWEKALNDMAVNPDAVAREQRQKRFMEGIRRFTVFLVEAAKQAPSGVRFEREAARPKKGGGQKAPKTPVQKKTSVVQDSNANKQTKV</sequence>
<dbReference type="Gene3D" id="1.10.460.10">
    <property type="entry name" value="Topoisomerase I, domain 2"/>
    <property type="match status" value="1"/>
</dbReference>
<dbReference type="SMART" id="SM00436">
    <property type="entry name" value="TOP1Bc"/>
    <property type="match status" value="1"/>
</dbReference>
<keyword evidence="6" id="KW-0799">Topoisomerase</keyword>
<keyword evidence="4" id="KW-0479">Metal-binding</keyword>
<evidence type="ECO:0000256" key="5">
    <source>
        <dbReference type="ARBA" id="ARBA00022842"/>
    </source>
</evidence>